<dbReference type="PANTHER" id="PTHR11207:SF0">
    <property type="entry name" value="RIBONUCLEASE 3"/>
    <property type="match status" value="1"/>
</dbReference>
<dbReference type="PROSITE" id="PS50142">
    <property type="entry name" value="RNASE_3_2"/>
    <property type="match status" value="1"/>
</dbReference>
<evidence type="ECO:0000256" key="4">
    <source>
        <dbReference type="ARBA" id="ARBA00022722"/>
    </source>
</evidence>
<name>A0A6J7FL20_9ZZZZ</name>
<evidence type="ECO:0000256" key="5">
    <source>
        <dbReference type="ARBA" id="ARBA00022759"/>
    </source>
</evidence>
<dbReference type="GO" id="GO:0010468">
    <property type="term" value="P:regulation of gene expression"/>
    <property type="evidence" value="ECO:0007669"/>
    <property type="project" value="TreeGrafter"/>
</dbReference>
<dbReference type="EC" id="3.1.26.3" evidence="3"/>
<dbReference type="GO" id="GO:0003725">
    <property type="term" value="F:double-stranded RNA binding"/>
    <property type="evidence" value="ECO:0007669"/>
    <property type="project" value="TreeGrafter"/>
</dbReference>
<accession>A0A6J7FL20</accession>
<comment type="similarity">
    <text evidence="2">Belongs to the ribonuclease III family.</text>
</comment>
<keyword evidence="6" id="KW-0378">Hydrolase</keyword>
<organism evidence="10">
    <name type="scientific">freshwater metagenome</name>
    <dbReference type="NCBI Taxonomy" id="449393"/>
    <lineage>
        <taxon>unclassified sequences</taxon>
        <taxon>metagenomes</taxon>
        <taxon>ecological metagenomes</taxon>
    </lineage>
</organism>
<dbReference type="GO" id="GO:0006364">
    <property type="term" value="P:rRNA processing"/>
    <property type="evidence" value="ECO:0007669"/>
    <property type="project" value="InterPro"/>
</dbReference>
<dbReference type="SUPFAM" id="SSF54768">
    <property type="entry name" value="dsRNA-binding domain-like"/>
    <property type="match status" value="1"/>
</dbReference>
<dbReference type="PROSITE" id="PS50137">
    <property type="entry name" value="DS_RBD"/>
    <property type="match status" value="1"/>
</dbReference>
<evidence type="ECO:0000256" key="1">
    <source>
        <dbReference type="ARBA" id="ARBA00000109"/>
    </source>
</evidence>
<dbReference type="PROSITE" id="PS00517">
    <property type="entry name" value="RNASE_3_1"/>
    <property type="match status" value="1"/>
</dbReference>
<protein>
    <recommendedName>
        <fullName evidence="3">ribonuclease III</fullName>
        <ecNumber evidence="3">3.1.26.3</ecNumber>
    </recommendedName>
</protein>
<evidence type="ECO:0000256" key="2">
    <source>
        <dbReference type="ARBA" id="ARBA00010183"/>
    </source>
</evidence>
<proteinExistence type="inferred from homology"/>
<keyword evidence="5" id="KW-0255">Endonuclease</keyword>
<dbReference type="NCBIfam" id="TIGR02191">
    <property type="entry name" value="RNaseIII"/>
    <property type="match status" value="1"/>
</dbReference>
<dbReference type="InterPro" id="IPR036389">
    <property type="entry name" value="RNase_III_sf"/>
</dbReference>
<feature type="domain" description="DRBM" evidence="8">
    <location>
        <begin position="135"/>
        <end position="203"/>
    </location>
</feature>
<dbReference type="SMART" id="SM00358">
    <property type="entry name" value="DSRM"/>
    <property type="match status" value="1"/>
</dbReference>
<comment type="catalytic activity">
    <reaction evidence="1">
        <text>Endonucleolytic cleavage to 5'-phosphomonoester.</text>
        <dbReference type="EC" id="3.1.26.3"/>
    </reaction>
</comment>
<dbReference type="EMBL" id="CAFBLP010000134">
    <property type="protein sequence ID" value="CAB4894628.1"/>
    <property type="molecule type" value="Genomic_DNA"/>
</dbReference>
<evidence type="ECO:0000256" key="7">
    <source>
        <dbReference type="ARBA" id="ARBA00022884"/>
    </source>
</evidence>
<dbReference type="InterPro" id="IPR011907">
    <property type="entry name" value="RNase_III"/>
</dbReference>
<dbReference type="FunFam" id="1.10.1520.10:FF:000001">
    <property type="entry name" value="Ribonuclease 3"/>
    <property type="match status" value="1"/>
</dbReference>
<dbReference type="Gene3D" id="1.10.1520.10">
    <property type="entry name" value="Ribonuclease III domain"/>
    <property type="match status" value="1"/>
</dbReference>
<dbReference type="GO" id="GO:0004525">
    <property type="term" value="F:ribonuclease III activity"/>
    <property type="evidence" value="ECO:0007669"/>
    <property type="project" value="UniProtKB-EC"/>
</dbReference>
<keyword evidence="4" id="KW-0540">Nuclease</keyword>
<evidence type="ECO:0000256" key="3">
    <source>
        <dbReference type="ARBA" id="ARBA00012177"/>
    </source>
</evidence>
<evidence type="ECO:0000313" key="10">
    <source>
        <dbReference type="EMBL" id="CAB4894628.1"/>
    </source>
</evidence>
<evidence type="ECO:0000259" key="9">
    <source>
        <dbReference type="PROSITE" id="PS50142"/>
    </source>
</evidence>
<keyword evidence="7" id="KW-0694">RNA-binding</keyword>
<dbReference type="Pfam" id="PF00035">
    <property type="entry name" value="dsrm"/>
    <property type="match status" value="1"/>
</dbReference>
<dbReference type="CDD" id="cd00593">
    <property type="entry name" value="RIBOc"/>
    <property type="match status" value="1"/>
</dbReference>
<dbReference type="HAMAP" id="MF_00104">
    <property type="entry name" value="RNase_III"/>
    <property type="match status" value="1"/>
</dbReference>
<dbReference type="CDD" id="cd10845">
    <property type="entry name" value="DSRM_RNAse_III_family"/>
    <property type="match status" value="1"/>
</dbReference>
<gene>
    <name evidence="10" type="ORF">UFOPK3376_03082</name>
</gene>
<dbReference type="InterPro" id="IPR014720">
    <property type="entry name" value="dsRBD_dom"/>
</dbReference>
<dbReference type="SUPFAM" id="SSF69065">
    <property type="entry name" value="RNase III domain-like"/>
    <property type="match status" value="1"/>
</dbReference>
<dbReference type="Pfam" id="PF14622">
    <property type="entry name" value="Ribonucleas_3_3"/>
    <property type="match status" value="1"/>
</dbReference>
<feature type="domain" description="RNase III" evidence="9">
    <location>
        <begin position="1"/>
        <end position="108"/>
    </location>
</feature>
<evidence type="ECO:0000259" key="8">
    <source>
        <dbReference type="PROSITE" id="PS50137"/>
    </source>
</evidence>
<dbReference type="PANTHER" id="PTHR11207">
    <property type="entry name" value="RIBONUCLEASE III"/>
    <property type="match status" value="1"/>
</dbReference>
<sequence length="206" mass="22030">MAHRSWCAEVSGQEASNERLEFLGDAVLGWVVADLAFRHFSDLPEGKLTDLRKSVVNAAALADVAAGLDIGSCLLLGKGESAAGGRSKPSILSDAFEAVLGAIYLDAGTTAAYAFVERVIGERLRQAVQQLHRLDYKTLLQELAVREFDAAPVYVLREEGPDHAKHFYATVLIAGRPWGEGEGSSKKQAEQVAAMVACDSLAADND</sequence>
<dbReference type="Gene3D" id="3.30.160.20">
    <property type="match status" value="1"/>
</dbReference>
<evidence type="ECO:0000256" key="6">
    <source>
        <dbReference type="ARBA" id="ARBA00022801"/>
    </source>
</evidence>
<dbReference type="InterPro" id="IPR000999">
    <property type="entry name" value="RNase_III_dom"/>
</dbReference>
<reference evidence="10" key="1">
    <citation type="submission" date="2020-05" db="EMBL/GenBank/DDBJ databases">
        <authorList>
            <person name="Chiriac C."/>
            <person name="Salcher M."/>
            <person name="Ghai R."/>
            <person name="Kavagutti S V."/>
        </authorList>
    </citation>
    <scope>NUCLEOTIDE SEQUENCE</scope>
</reference>
<dbReference type="AlphaFoldDB" id="A0A6J7FL20"/>
<dbReference type="SMART" id="SM00535">
    <property type="entry name" value="RIBOc"/>
    <property type="match status" value="1"/>
</dbReference>